<dbReference type="SUPFAM" id="SSF101447">
    <property type="entry name" value="Formin homology 2 domain (FH2 domain)"/>
    <property type="match status" value="1"/>
</dbReference>
<evidence type="ECO:0000256" key="2">
    <source>
        <dbReference type="SAM" id="Phobius"/>
    </source>
</evidence>
<reference evidence="3" key="1">
    <citation type="journal article" date="2020" name="Stud. Mycol.">
        <title>101 Dothideomycetes genomes: a test case for predicting lifestyles and emergence of pathogens.</title>
        <authorList>
            <person name="Haridas S."/>
            <person name="Albert R."/>
            <person name="Binder M."/>
            <person name="Bloem J."/>
            <person name="Labutti K."/>
            <person name="Salamov A."/>
            <person name="Andreopoulos B."/>
            <person name="Baker S."/>
            <person name="Barry K."/>
            <person name="Bills G."/>
            <person name="Bluhm B."/>
            <person name="Cannon C."/>
            <person name="Castanera R."/>
            <person name="Culley D."/>
            <person name="Daum C."/>
            <person name="Ezra D."/>
            <person name="Gonzalez J."/>
            <person name="Henrissat B."/>
            <person name="Kuo A."/>
            <person name="Liang C."/>
            <person name="Lipzen A."/>
            <person name="Lutzoni F."/>
            <person name="Magnuson J."/>
            <person name="Mondo S."/>
            <person name="Nolan M."/>
            <person name="Ohm R."/>
            <person name="Pangilinan J."/>
            <person name="Park H.-J."/>
            <person name="Ramirez L."/>
            <person name="Alfaro M."/>
            <person name="Sun H."/>
            <person name="Tritt A."/>
            <person name="Yoshinaga Y."/>
            <person name="Zwiers L.-H."/>
            <person name="Turgeon B."/>
            <person name="Goodwin S."/>
            <person name="Spatafora J."/>
            <person name="Crous P."/>
            <person name="Grigoriev I."/>
        </authorList>
    </citation>
    <scope>NUCLEOTIDE SEQUENCE</scope>
    <source>
        <strain evidence="3">SCOH1-5</strain>
    </source>
</reference>
<protein>
    <submittedName>
        <fullName evidence="3">Uncharacterized protein</fullName>
    </submittedName>
</protein>
<dbReference type="Proteomes" id="UP000799539">
    <property type="component" value="Unassembled WGS sequence"/>
</dbReference>
<organism evidence="3 4">
    <name type="scientific">Cercospora zeae-maydis SCOH1-5</name>
    <dbReference type="NCBI Taxonomy" id="717836"/>
    <lineage>
        <taxon>Eukaryota</taxon>
        <taxon>Fungi</taxon>
        <taxon>Dikarya</taxon>
        <taxon>Ascomycota</taxon>
        <taxon>Pezizomycotina</taxon>
        <taxon>Dothideomycetes</taxon>
        <taxon>Dothideomycetidae</taxon>
        <taxon>Mycosphaerellales</taxon>
        <taxon>Mycosphaerellaceae</taxon>
        <taxon>Cercospora</taxon>
    </lineage>
</organism>
<proteinExistence type="predicted"/>
<name>A0A6A6F2Q3_9PEZI</name>
<sequence>MAAAASIWAFAGGILGGSIGINHVNPASTPPPPPPPPPPRVLVIHTGPSPTERIIEGLLVGICVALMICLLVAPDYVKATGATASVHLRAAHARVVAYSNNTAFPRLRQSATEIGMGFSNMVHSARESLGKVMGDKEETGGSQLKPSPKLKSATEDGWVLV</sequence>
<keyword evidence="2" id="KW-0472">Membrane</keyword>
<dbReference type="EMBL" id="ML992698">
    <property type="protein sequence ID" value="KAF2208006.1"/>
    <property type="molecule type" value="Genomic_DNA"/>
</dbReference>
<feature type="region of interest" description="Disordered" evidence="1">
    <location>
        <begin position="134"/>
        <end position="156"/>
    </location>
</feature>
<keyword evidence="2" id="KW-0812">Transmembrane</keyword>
<accession>A0A6A6F2Q3</accession>
<feature type="transmembrane region" description="Helical" evidence="2">
    <location>
        <begin position="54"/>
        <end position="73"/>
    </location>
</feature>
<keyword evidence="2" id="KW-1133">Transmembrane helix</keyword>
<gene>
    <name evidence="3" type="ORF">CERZMDRAFT_101853</name>
</gene>
<keyword evidence="4" id="KW-1185">Reference proteome</keyword>
<evidence type="ECO:0000256" key="1">
    <source>
        <dbReference type="SAM" id="MobiDB-lite"/>
    </source>
</evidence>
<dbReference type="OrthoDB" id="10590076at2759"/>
<evidence type="ECO:0000313" key="3">
    <source>
        <dbReference type="EMBL" id="KAF2208006.1"/>
    </source>
</evidence>
<dbReference type="AlphaFoldDB" id="A0A6A6F2Q3"/>
<evidence type="ECO:0000313" key="4">
    <source>
        <dbReference type="Proteomes" id="UP000799539"/>
    </source>
</evidence>